<dbReference type="OrthoDB" id="3043214at2759"/>
<evidence type="ECO:0000256" key="4">
    <source>
        <dbReference type="PROSITE-ProRule" id="PRU00134"/>
    </source>
</evidence>
<evidence type="ECO:0000256" key="2">
    <source>
        <dbReference type="ARBA" id="ARBA00022771"/>
    </source>
</evidence>
<comment type="caution">
    <text evidence="6">The sequence shown here is derived from an EMBL/GenBank/DDBJ whole genome shotgun (WGS) entry which is preliminary data.</text>
</comment>
<keyword evidence="1" id="KW-0479">Metal-binding</keyword>
<name>A0A9P3GCA9_9APHY</name>
<sequence>MSKFRPKSSPISTWSASDFHSRPSQAGAMLRKLHLNRKHPGLRTRFLRDFYNCYAEQPSQKICRQLVKGKLPHVLLEIALEKQLYDEFFKDVDVTVYVLSVYAALCRVMEYATPPDDDWDQVLYAWEKHALKQFPRIWELLAEYSDILRYGEDPTRAAGSGLRYARAFRVFLAELMPLYLEMYERTRMQTLGILESDLGHAALMCWTGSMFDKLPASFNFILVLTSLTSTTPTWHHAQFLQESLTQGFVCPRTLISRCVEALQSNSDWLVDDQLFGMLMIIERICHDPAVSPYKQRDGAFVRAMLVAVQRQVCSGAEGWHPITLHRAFKEALSCLNEYPKSVSAASLDDKSVCIAVLALSRVLIPTFEDDDEGPTYFKEALRPMMNKCASALSARKGLAGLALAPAQCRVLVKSWYRTRDALIALPRAAYPLREAALEAWLALGEAARLDLRVENDDAVVPAAPLRVWRRACGWRECICHGAKPEHKLSACKGCFRVLYCSQRCQTRDWHEGGHKKVCYSTQRLAGTTDVRRIA</sequence>
<dbReference type="Proteomes" id="UP000703269">
    <property type="component" value="Unassembled WGS sequence"/>
</dbReference>
<feature type="domain" description="MYND-type" evidence="5">
    <location>
        <begin position="477"/>
        <end position="518"/>
    </location>
</feature>
<dbReference type="Pfam" id="PF01753">
    <property type="entry name" value="zf-MYND"/>
    <property type="match status" value="1"/>
</dbReference>
<evidence type="ECO:0000256" key="3">
    <source>
        <dbReference type="ARBA" id="ARBA00022833"/>
    </source>
</evidence>
<dbReference type="AlphaFoldDB" id="A0A9P3GCA9"/>
<organism evidence="6 7">
    <name type="scientific">Phanerochaete sordida</name>
    <dbReference type="NCBI Taxonomy" id="48140"/>
    <lineage>
        <taxon>Eukaryota</taxon>
        <taxon>Fungi</taxon>
        <taxon>Dikarya</taxon>
        <taxon>Basidiomycota</taxon>
        <taxon>Agaricomycotina</taxon>
        <taxon>Agaricomycetes</taxon>
        <taxon>Polyporales</taxon>
        <taxon>Phanerochaetaceae</taxon>
        <taxon>Phanerochaete</taxon>
    </lineage>
</organism>
<evidence type="ECO:0000313" key="7">
    <source>
        <dbReference type="Proteomes" id="UP000703269"/>
    </source>
</evidence>
<keyword evidence="2 4" id="KW-0863">Zinc-finger</keyword>
<dbReference type="InterPro" id="IPR002893">
    <property type="entry name" value="Znf_MYND"/>
</dbReference>
<dbReference type="SUPFAM" id="SSF144232">
    <property type="entry name" value="HIT/MYND zinc finger-like"/>
    <property type="match status" value="1"/>
</dbReference>
<dbReference type="GO" id="GO:0008270">
    <property type="term" value="F:zinc ion binding"/>
    <property type="evidence" value="ECO:0007669"/>
    <property type="project" value="UniProtKB-KW"/>
</dbReference>
<gene>
    <name evidence="6" type="ORF">PsYK624_092860</name>
</gene>
<dbReference type="Gene3D" id="6.10.140.2220">
    <property type="match status" value="1"/>
</dbReference>
<dbReference type="EMBL" id="BPQB01000030">
    <property type="protein sequence ID" value="GJE93127.1"/>
    <property type="molecule type" value="Genomic_DNA"/>
</dbReference>
<protein>
    <submittedName>
        <fullName evidence="6">Zinc finger MYND domain-containing protein</fullName>
    </submittedName>
</protein>
<proteinExistence type="predicted"/>
<keyword evidence="7" id="KW-1185">Reference proteome</keyword>
<evidence type="ECO:0000313" key="6">
    <source>
        <dbReference type="EMBL" id="GJE93127.1"/>
    </source>
</evidence>
<accession>A0A9P3GCA9</accession>
<evidence type="ECO:0000259" key="5">
    <source>
        <dbReference type="PROSITE" id="PS50865"/>
    </source>
</evidence>
<evidence type="ECO:0000256" key="1">
    <source>
        <dbReference type="ARBA" id="ARBA00022723"/>
    </source>
</evidence>
<keyword evidence="3" id="KW-0862">Zinc</keyword>
<dbReference type="PROSITE" id="PS50865">
    <property type="entry name" value="ZF_MYND_2"/>
    <property type="match status" value="1"/>
</dbReference>
<reference evidence="6 7" key="1">
    <citation type="submission" date="2021-08" db="EMBL/GenBank/DDBJ databases">
        <title>Draft Genome Sequence of Phanerochaete sordida strain YK-624.</title>
        <authorList>
            <person name="Mori T."/>
            <person name="Dohra H."/>
            <person name="Suzuki T."/>
            <person name="Kawagishi H."/>
            <person name="Hirai H."/>
        </authorList>
    </citation>
    <scope>NUCLEOTIDE SEQUENCE [LARGE SCALE GENOMIC DNA]</scope>
    <source>
        <strain evidence="6 7">YK-624</strain>
    </source>
</reference>